<dbReference type="GO" id="GO:0005634">
    <property type="term" value="C:nucleus"/>
    <property type="evidence" value="ECO:0007669"/>
    <property type="project" value="UniProtKB-SubCell"/>
</dbReference>
<keyword evidence="11" id="KW-1185">Reference proteome</keyword>
<proteinExistence type="inferred from homology"/>
<evidence type="ECO:0000256" key="7">
    <source>
        <dbReference type="ARBA" id="ARBA00022801"/>
    </source>
</evidence>
<dbReference type="Proteomes" id="UP001217918">
    <property type="component" value="Unassembled WGS sequence"/>
</dbReference>
<dbReference type="AlphaFoldDB" id="A0AAD9HXZ9"/>
<dbReference type="InterPro" id="IPR002730">
    <property type="entry name" value="Rpp29/RNP1"/>
</dbReference>
<dbReference type="Pfam" id="PF01868">
    <property type="entry name" value="RNase_P-MRP_p29"/>
    <property type="match status" value="1"/>
</dbReference>
<keyword evidence="6" id="KW-0255">Endonuclease</keyword>
<evidence type="ECO:0000313" key="10">
    <source>
        <dbReference type="EMBL" id="KAK2067624.1"/>
    </source>
</evidence>
<dbReference type="HAMAP" id="MF_00754">
    <property type="entry name" value="RNase_P_1"/>
    <property type="match status" value="1"/>
</dbReference>
<dbReference type="InterPro" id="IPR023538">
    <property type="entry name" value="RNP1"/>
</dbReference>
<keyword evidence="5" id="KW-0540">Nuclease</keyword>
<organism evidence="10 11">
    <name type="scientific">Phyllachora maydis</name>
    <dbReference type="NCBI Taxonomy" id="1825666"/>
    <lineage>
        <taxon>Eukaryota</taxon>
        <taxon>Fungi</taxon>
        <taxon>Dikarya</taxon>
        <taxon>Ascomycota</taxon>
        <taxon>Pezizomycotina</taxon>
        <taxon>Sordariomycetes</taxon>
        <taxon>Sordariomycetidae</taxon>
        <taxon>Phyllachorales</taxon>
        <taxon>Phyllachoraceae</taxon>
        <taxon>Phyllachora</taxon>
    </lineage>
</organism>
<comment type="subcellular location">
    <subcellularLocation>
        <location evidence="1">Nucleus</location>
    </subcellularLocation>
</comment>
<dbReference type="InterPro" id="IPR016848">
    <property type="entry name" value="RNase_P/MRP_Rpp29-subunit"/>
</dbReference>
<evidence type="ECO:0000256" key="4">
    <source>
        <dbReference type="ARBA" id="ARBA00022694"/>
    </source>
</evidence>
<dbReference type="SUPFAM" id="SSF101744">
    <property type="entry name" value="Rof/RNase P subunit-like"/>
    <property type="match status" value="1"/>
</dbReference>
<feature type="compositionally biased region" description="Basic residues" evidence="9">
    <location>
        <begin position="57"/>
        <end position="76"/>
    </location>
</feature>
<dbReference type="InterPro" id="IPR023534">
    <property type="entry name" value="Rof/RNase_P-like"/>
</dbReference>
<evidence type="ECO:0000256" key="1">
    <source>
        <dbReference type="ARBA" id="ARBA00004123"/>
    </source>
</evidence>
<feature type="compositionally biased region" description="Low complexity" evidence="9">
    <location>
        <begin position="36"/>
        <end position="47"/>
    </location>
</feature>
<feature type="region of interest" description="Disordered" evidence="9">
    <location>
        <begin position="29"/>
        <end position="85"/>
    </location>
</feature>
<evidence type="ECO:0000256" key="8">
    <source>
        <dbReference type="PIRNR" id="PIRNR027081"/>
    </source>
</evidence>
<evidence type="ECO:0000256" key="9">
    <source>
        <dbReference type="SAM" id="MobiDB-lite"/>
    </source>
</evidence>
<comment type="similarity">
    <text evidence="2">Belongs to the eukaryotic/archaeal RNase P protein component 1 family.</text>
</comment>
<protein>
    <recommendedName>
        <fullName evidence="8">Ribonuclease P protein subunit</fullName>
    </recommendedName>
</protein>
<dbReference type="SMART" id="SM00538">
    <property type="entry name" value="POP4"/>
    <property type="match status" value="1"/>
</dbReference>
<keyword evidence="3" id="KW-0963">Cytoplasm</keyword>
<feature type="region of interest" description="Disordered" evidence="9">
    <location>
        <begin position="201"/>
        <end position="234"/>
    </location>
</feature>
<dbReference type="PIRSF" id="PIRSF027081">
    <property type="entry name" value="RNase_P/MRP_p29_subunit"/>
    <property type="match status" value="1"/>
</dbReference>
<keyword evidence="4 8" id="KW-0819">tRNA processing</keyword>
<accession>A0AAD9HXZ9</accession>
<dbReference type="InterPro" id="IPR036980">
    <property type="entry name" value="RNase_P/MRP_Rpp29_sf"/>
</dbReference>
<dbReference type="GO" id="GO:0004519">
    <property type="term" value="F:endonuclease activity"/>
    <property type="evidence" value="ECO:0007669"/>
    <property type="project" value="UniProtKB-KW"/>
</dbReference>
<evidence type="ECO:0000256" key="5">
    <source>
        <dbReference type="ARBA" id="ARBA00022722"/>
    </source>
</evidence>
<gene>
    <name evidence="10" type="ORF">P8C59_001346</name>
</gene>
<sequence length="266" mass="28319">MARDQPPATEALLARAHSPTTTARILADKIHHRPFLLRPTAPSTSSPAGPPPPLGRSGRRHAREARKQAKRRRRQTPKPAPLSARRRRALGLYAVPRAGQTYATFAPLHALWLGYVRELLGGEVRTGGGGAAAAKLAAADFHGAEVEVVRSRCVSRVGIRGIVVKDSRFVFQLVTRGDRLKIVPKEGTVFRLEIPVGGDGGDAEAAGGGGGGGGRKANTDEGQGNAASGVAEKGPSMVVEVHGNQFMHRPADRATKKVKQRFLRDL</sequence>
<keyword evidence="8" id="KW-0539">Nucleus</keyword>
<dbReference type="GO" id="GO:0033204">
    <property type="term" value="F:ribonuclease P RNA binding"/>
    <property type="evidence" value="ECO:0007669"/>
    <property type="project" value="InterPro"/>
</dbReference>
<comment type="caution">
    <text evidence="10">The sequence shown here is derived from an EMBL/GenBank/DDBJ whole genome shotgun (WGS) entry which is preliminary data.</text>
</comment>
<keyword evidence="7" id="KW-0378">Hydrolase</keyword>
<name>A0AAD9HXZ9_9PEZI</name>
<feature type="compositionally biased region" description="Gly residues" evidence="9">
    <location>
        <begin position="206"/>
        <end position="215"/>
    </location>
</feature>
<dbReference type="Gene3D" id="2.30.30.210">
    <property type="entry name" value="Ribonuclease P/MRP, subunit p29"/>
    <property type="match status" value="1"/>
</dbReference>
<evidence type="ECO:0000256" key="3">
    <source>
        <dbReference type="ARBA" id="ARBA00022490"/>
    </source>
</evidence>
<dbReference type="GO" id="GO:0000172">
    <property type="term" value="C:ribonuclease MRP complex"/>
    <property type="evidence" value="ECO:0007669"/>
    <property type="project" value="InterPro"/>
</dbReference>
<dbReference type="PANTHER" id="PTHR13348">
    <property type="entry name" value="RIBONUCLEASE P SUBUNIT P29"/>
    <property type="match status" value="1"/>
</dbReference>
<dbReference type="GO" id="GO:0016787">
    <property type="term" value="F:hydrolase activity"/>
    <property type="evidence" value="ECO:0007669"/>
    <property type="project" value="UniProtKB-KW"/>
</dbReference>
<dbReference type="GO" id="GO:0001682">
    <property type="term" value="P:tRNA 5'-leader removal"/>
    <property type="evidence" value="ECO:0007669"/>
    <property type="project" value="InterPro"/>
</dbReference>
<evidence type="ECO:0000256" key="6">
    <source>
        <dbReference type="ARBA" id="ARBA00022759"/>
    </source>
</evidence>
<evidence type="ECO:0000256" key="2">
    <source>
        <dbReference type="ARBA" id="ARBA00006181"/>
    </source>
</evidence>
<evidence type="ECO:0000313" key="11">
    <source>
        <dbReference type="Proteomes" id="UP001217918"/>
    </source>
</evidence>
<dbReference type="PANTHER" id="PTHR13348:SF0">
    <property type="entry name" value="RIBONUCLEASE P PROTEIN SUBUNIT P29"/>
    <property type="match status" value="1"/>
</dbReference>
<dbReference type="GO" id="GO:0030677">
    <property type="term" value="C:ribonuclease P complex"/>
    <property type="evidence" value="ECO:0007669"/>
    <property type="project" value="InterPro"/>
</dbReference>
<dbReference type="EMBL" id="JAQQPM010000001">
    <property type="protein sequence ID" value="KAK2067624.1"/>
    <property type="molecule type" value="Genomic_DNA"/>
</dbReference>
<reference evidence="10" key="1">
    <citation type="journal article" date="2023" name="Mol. Plant Microbe Interact.">
        <title>Elucidating the Obligate Nature and Biological Capacity of an Invasive Fungal Corn Pathogen.</title>
        <authorList>
            <person name="MacCready J.S."/>
            <person name="Roggenkamp E.M."/>
            <person name="Gdanetz K."/>
            <person name="Chilvers M.I."/>
        </authorList>
    </citation>
    <scope>NUCLEOTIDE SEQUENCE</scope>
    <source>
        <strain evidence="10">PM02</strain>
    </source>
</reference>
<feature type="region of interest" description="Disordered" evidence="9">
    <location>
        <begin position="1"/>
        <end position="20"/>
    </location>
</feature>
<dbReference type="GO" id="GO:0006364">
    <property type="term" value="P:rRNA processing"/>
    <property type="evidence" value="ECO:0007669"/>
    <property type="project" value="TreeGrafter"/>
</dbReference>